<feature type="chain" id="PRO_5039549620" evidence="14">
    <location>
        <begin position="20"/>
        <end position="1275"/>
    </location>
</feature>
<evidence type="ECO:0000256" key="12">
    <source>
        <dbReference type="SAM" id="MobiDB-lite"/>
    </source>
</evidence>
<dbReference type="PANTHER" id="PTHR19331:SF22">
    <property type="entry name" value="DELETED IN MALIGNANT BRAIN TUMORS 1 PROTEIN"/>
    <property type="match status" value="1"/>
</dbReference>
<keyword evidence="9 11" id="KW-1015">Disulfide bond</keyword>
<dbReference type="Proteomes" id="UP000822369">
    <property type="component" value="Chromosome 13"/>
</dbReference>
<feature type="region of interest" description="Disordered" evidence="12">
    <location>
        <begin position="1125"/>
        <end position="1234"/>
    </location>
</feature>
<dbReference type="AlphaFoldDB" id="A0A9D2XYG4"/>
<name>A0A9D2XYG4_NOTFU</name>
<evidence type="ECO:0000256" key="2">
    <source>
        <dbReference type="ARBA" id="ARBA00004613"/>
    </source>
</evidence>
<comment type="caution">
    <text evidence="16">The sequence shown here is derived from an EMBL/GenBank/DDBJ whole genome shotgun (WGS) entry which is preliminary data.</text>
</comment>
<feature type="domain" description="SRCR" evidence="15">
    <location>
        <begin position="499"/>
        <end position="595"/>
    </location>
</feature>
<evidence type="ECO:0000256" key="7">
    <source>
        <dbReference type="ARBA" id="ARBA00022989"/>
    </source>
</evidence>
<dbReference type="GO" id="GO:0016020">
    <property type="term" value="C:membrane"/>
    <property type="evidence" value="ECO:0007669"/>
    <property type="project" value="UniProtKB-SubCell"/>
</dbReference>
<evidence type="ECO:0000256" key="5">
    <source>
        <dbReference type="ARBA" id="ARBA00022729"/>
    </source>
</evidence>
<keyword evidence="4 13" id="KW-0812">Transmembrane</keyword>
<feature type="domain" description="SRCR" evidence="15">
    <location>
        <begin position="152"/>
        <end position="226"/>
    </location>
</feature>
<dbReference type="PROSITE" id="PS50287">
    <property type="entry name" value="SRCR_2"/>
    <property type="match status" value="10"/>
</dbReference>
<keyword evidence="5 14" id="KW-0732">Signal</keyword>
<dbReference type="InterPro" id="IPR036772">
    <property type="entry name" value="SRCR-like_dom_sf"/>
</dbReference>
<feature type="signal peptide" evidence="14">
    <location>
        <begin position="1"/>
        <end position="19"/>
    </location>
</feature>
<dbReference type="FunFam" id="3.10.250.10:FF:000016">
    <property type="entry name" value="Scavenger receptor cysteine-rich protein type 12"/>
    <property type="match status" value="1"/>
</dbReference>
<keyword evidence="7 13" id="KW-1133">Transmembrane helix</keyword>
<feature type="region of interest" description="Disordered" evidence="12">
    <location>
        <begin position="1247"/>
        <end position="1275"/>
    </location>
</feature>
<feature type="compositionally biased region" description="Basic and acidic residues" evidence="12">
    <location>
        <begin position="1159"/>
        <end position="1174"/>
    </location>
</feature>
<feature type="compositionally biased region" description="Acidic residues" evidence="12">
    <location>
        <begin position="1218"/>
        <end position="1228"/>
    </location>
</feature>
<feature type="disulfide bond" evidence="11">
    <location>
        <begin position="332"/>
        <end position="393"/>
    </location>
</feature>
<feature type="domain" description="SRCR" evidence="15">
    <location>
        <begin position="399"/>
        <end position="507"/>
    </location>
</feature>
<dbReference type="PANTHER" id="PTHR19331">
    <property type="entry name" value="SCAVENGER RECEPTOR DOMAIN-CONTAINING"/>
    <property type="match status" value="1"/>
</dbReference>
<dbReference type="OMA" id="NIWACEK"/>
<feature type="compositionally biased region" description="Polar residues" evidence="12">
    <location>
        <begin position="1204"/>
        <end position="1213"/>
    </location>
</feature>
<comment type="subcellular location">
    <subcellularLocation>
        <location evidence="1">Membrane</location>
        <topology evidence="1">Single-pass membrane protein</topology>
    </subcellularLocation>
    <subcellularLocation>
        <location evidence="2">Secreted</location>
    </subcellularLocation>
</comment>
<feature type="disulfide bond" evidence="11">
    <location>
        <begin position="957"/>
        <end position="967"/>
    </location>
</feature>
<evidence type="ECO:0000256" key="8">
    <source>
        <dbReference type="ARBA" id="ARBA00023136"/>
    </source>
</evidence>
<accession>A0A9D2XYG4</accession>
<evidence type="ECO:0000256" key="1">
    <source>
        <dbReference type="ARBA" id="ARBA00004167"/>
    </source>
</evidence>
<sequence>MWFLLLFLHSFTHFEPVSLEDNFRLFLRSSQGPCEGHVEVSYNGEWGYVGDKYWNTTTEEVVCRSTHCGTPVENSTRSVRRSMKKKVWLNELKCDGNESNLWDCPNWPGPGVSFYQKPTVKKVRCSYKIKIELKPHRCEGAVWYSVNGKHEGYICNDKFSEADAERLCESLQCGSFSKKLNHEWTKDEKQQTGMKIDCSGLNNVTDLWQCAQQQTTCKSPASISCKGHDVLQLVGNQADVCSGQLEKLSDNEWKPFQKHKVDAAKLCSQMHCGTFGVYDQLNQSLACSDRVEVFLKNDMGEKCYGEVMIRRNGTDRAVCGSIWTEKEAKIVCSELKCGTVLKHSVKQSEQSAGRRREPGLMDHVKCEGSEASLWHCRAKHVNLKCPSVPQVICSESMAMKLVDGPGKCAGKLMVKSEGRWKQASKASWSKKDSDFVCRQLNCGDKSRDNALKFNKGGSELIKMKCSSGKTITHIHDCIDPNQINPTDDPLAITCEEHKVVLLNGSCSGLVEIEHGDRSYLLSGSNETWNQEAADTVCRQMHCGKALNFSVSLHNKKEPLWGESRRCSSNDTSLFECNAIALPPDHNDTVASVTCSGEINMTLSSGCFGFVEISAAGKKGRACGDTWTNDMSKQLCRDLGCGNDILESNKQDKTQISFKSFHGRGRYSSPSTYSFNLMEHGERCDQSAVYVVCTGSVKPRFKASQDKCSGNIEMSYDGKWLPVSKDSLEHPQTRNTICGELKCGDAESVTDYFGPPVVDGAIKIGCSSGKMETCQISIEKQPKASLGGLRCAEWKKMALEVDHACEGDVSIYSKGASEDKRSVVSSQGWTEAEGRILCQNLRCGDFLSTNELLLDESETLWGKTFKCSGNPQSIWDCETEKLQAKPEKKAYLKCQAKPKVTLAQKCSGELKIDSSPVCKTGWKTEYSHRVCQELNCGNAIEQDLEGSSYNAEKFYVQCDDHIHLISQCKRVLGKCQKSVSISCTESVEFSSTQRCGGLVEIRYNINRYLKVCNANLDQPALNNLCQRIGCGPYNYSSTEGPFKEASLASLECPATYRDARYCIKQCQATTRASIYCEGYQPSRTTPSPTQKTNPIPIITAVGFVLILVILIGVFVRYHVVMRNRRSRRSAANSLPGQGSEWESGNYEDVDKSNEIQSTHDGFRSESEFMPEKDGESYDDVDEVTESQPLTAPGSSAAAPKDNSIQEEGQNQNDDGVTFEVDDPQEDNYDDIGVTSEATQVKVDVYDKPKTTAGSDTEAAENLVQNDGDYLVPGQEG</sequence>
<feature type="domain" description="SRCR" evidence="15">
    <location>
        <begin position="986"/>
        <end position="1086"/>
    </location>
</feature>
<feature type="disulfide bond" evidence="11">
    <location>
        <begin position="866"/>
        <end position="876"/>
    </location>
</feature>
<dbReference type="PRINTS" id="PR00258">
    <property type="entry name" value="SPERACTRCPTR"/>
</dbReference>
<evidence type="ECO:0000256" key="11">
    <source>
        <dbReference type="PROSITE-ProRule" id="PRU00196"/>
    </source>
</evidence>
<dbReference type="SMART" id="SM00202">
    <property type="entry name" value="SR"/>
    <property type="match status" value="5"/>
</dbReference>
<dbReference type="Pfam" id="PF00530">
    <property type="entry name" value="SRCR"/>
    <property type="match status" value="7"/>
</dbReference>
<evidence type="ECO:0000259" key="15">
    <source>
        <dbReference type="PROSITE" id="PS50287"/>
    </source>
</evidence>
<dbReference type="Gene3D" id="3.10.250.10">
    <property type="entry name" value="SRCR-like domain"/>
    <property type="match status" value="10"/>
</dbReference>
<evidence type="ECO:0000256" key="4">
    <source>
        <dbReference type="ARBA" id="ARBA00022692"/>
    </source>
</evidence>
<feature type="disulfide bond" evidence="11">
    <location>
        <begin position="94"/>
        <end position="104"/>
    </location>
</feature>
<dbReference type="SUPFAM" id="SSF56487">
    <property type="entry name" value="SRCR-like"/>
    <property type="match status" value="10"/>
</dbReference>
<evidence type="ECO:0000256" key="14">
    <source>
        <dbReference type="SAM" id="SignalP"/>
    </source>
</evidence>
<keyword evidence="8 13" id="KW-0472">Membrane</keyword>
<evidence type="ECO:0000256" key="6">
    <source>
        <dbReference type="ARBA" id="ARBA00022737"/>
    </source>
</evidence>
<feature type="domain" description="SRCR" evidence="15">
    <location>
        <begin position="23"/>
        <end position="156"/>
    </location>
</feature>
<evidence type="ECO:0000313" key="17">
    <source>
        <dbReference type="Proteomes" id="UP000822369"/>
    </source>
</evidence>
<feature type="domain" description="SRCR" evidence="15">
    <location>
        <begin position="293"/>
        <end position="394"/>
    </location>
</feature>
<keyword evidence="3" id="KW-0964">Secreted</keyword>
<evidence type="ECO:0000256" key="10">
    <source>
        <dbReference type="ARBA" id="ARBA00023180"/>
    </source>
</evidence>
<feature type="transmembrane region" description="Helical" evidence="13">
    <location>
        <begin position="1094"/>
        <end position="1118"/>
    </location>
</feature>
<evidence type="ECO:0000313" key="16">
    <source>
        <dbReference type="EMBL" id="KAF7210651.1"/>
    </source>
</evidence>
<feature type="domain" description="SRCR" evidence="15">
    <location>
        <begin position="788"/>
        <end position="906"/>
    </location>
</feature>
<protein>
    <submittedName>
        <fullName evidence="16">Scavenger receptor cysteine-rich type 1 protein M130-like</fullName>
    </submittedName>
</protein>
<gene>
    <name evidence="16" type="ORF">G4P62_019680</name>
</gene>
<feature type="domain" description="SRCR" evidence="15">
    <location>
        <begin position="698"/>
        <end position="791"/>
    </location>
</feature>
<reference evidence="16" key="1">
    <citation type="submission" date="2020-03" db="EMBL/GenBank/DDBJ databases">
        <title>Intra-Species Differences in Population Size shape Life History and Genome Evolution.</title>
        <authorList>
            <person name="Willemsen D."/>
            <person name="Cui R."/>
            <person name="Valenzano D.R."/>
        </authorList>
    </citation>
    <scope>NUCLEOTIDE SEQUENCE</scope>
    <source>
        <strain evidence="16">GRZ</strain>
        <tissue evidence="16">Whole</tissue>
    </source>
</reference>
<evidence type="ECO:0000256" key="3">
    <source>
        <dbReference type="ARBA" id="ARBA00022525"/>
    </source>
</evidence>
<dbReference type="KEGG" id="nfu:107373594"/>
<feature type="domain" description="SRCR" evidence="15">
    <location>
        <begin position="916"/>
        <end position="983"/>
    </location>
</feature>
<dbReference type="InterPro" id="IPR001190">
    <property type="entry name" value="SRCR"/>
</dbReference>
<keyword evidence="16" id="KW-0675">Receptor</keyword>
<keyword evidence="10" id="KW-0325">Glycoprotein</keyword>
<keyword evidence="6" id="KW-0677">Repeat</keyword>
<feature type="domain" description="SRCR" evidence="15">
    <location>
        <begin position="598"/>
        <end position="693"/>
    </location>
</feature>
<dbReference type="EMBL" id="JAAVVJ010000013">
    <property type="protein sequence ID" value="KAF7210651.1"/>
    <property type="molecule type" value="Genomic_DNA"/>
</dbReference>
<evidence type="ECO:0000256" key="9">
    <source>
        <dbReference type="ARBA" id="ARBA00023157"/>
    </source>
</evidence>
<organism evidence="16 17">
    <name type="scientific">Nothobranchius furzeri</name>
    <name type="common">Turquoise killifish</name>
    <dbReference type="NCBI Taxonomy" id="105023"/>
    <lineage>
        <taxon>Eukaryota</taxon>
        <taxon>Metazoa</taxon>
        <taxon>Chordata</taxon>
        <taxon>Craniata</taxon>
        <taxon>Vertebrata</taxon>
        <taxon>Euteleostomi</taxon>
        <taxon>Actinopterygii</taxon>
        <taxon>Neopterygii</taxon>
        <taxon>Teleostei</taxon>
        <taxon>Neoteleostei</taxon>
        <taxon>Acanthomorphata</taxon>
        <taxon>Ovalentaria</taxon>
        <taxon>Atherinomorphae</taxon>
        <taxon>Cyprinodontiformes</taxon>
        <taxon>Nothobranchiidae</taxon>
        <taxon>Nothobranchius</taxon>
    </lineage>
</organism>
<feature type="disulfide bond" evidence="11">
    <location>
        <begin position="1011"/>
        <end position="1075"/>
    </location>
</feature>
<comment type="caution">
    <text evidence="11">Lacks conserved residue(s) required for the propagation of feature annotation.</text>
</comment>
<proteinExistence type="predicted"/>
<evidence type="ECO:0000256" key="13">
    <source>
        <dbReference type="SAM" id="Phobius"/>
    </source>
</evidence>
<feature type="disulfide bond" evidence="11">
    <location>
        <begin position="566"/>
        <end position="576"/>
    </location>
</feature>
<feature type="disulfide bond" evidence="11">
    <location>
        <begin position="366"/>
        <end position="376"/>
    </location>
</feature>